<dbReference type="Pfam" id="PF00296">
    <property type="entry name" value="Bac_luciferase"/>
    <property type="match status" value="1"/>
</dbReference>
<reference evidence="8 9" key="1">
    <citation type="submission" date="2018-11" db="EMBL/GenBank/DDBJ databases">
        <title>Sequencing the genomes of 1000 actinobacteria strains.</title>
        <authorList>
            <person name="Klenk H.-P."/>
        </authorList>
    </citation>
    <scope>NUCLEOTIDE SEQUENCE [LARGE SCALE GENOMIC DNA]</scope>
    <source>
        <strain evidence="8 9">DSM 44254</strain>
    </source>
</reference>
<keyword evidence="3" id="KW-0560">Oxidoreductase</keyword>
<dbReference type="RefSeq" id="WP_123664919.1">
    <property type="nucleotide sequence ID" value="NZ_RJKE01000001.1"/>
</dbReference>
<sequence>MTLHFNAFVMNTASHIQHGQWRHPDSGQVDFDDVDFWVDLAKRLEAGRFDAIFFADVSGLYGPADGDYEVHARNGLQIPSNDPAVLLSALAVNTEHLGLAYTSGILQMPPFTFARQISTLDHISRGRVAWNVVTGTQENGARNLGLPGLIPHDERYRQAEEFVDVTYQLWEGSWDDGALLKDRARGVYADASKIHKIRHKGEFYSVEGPHLPSPSRQRTPLLFQAGASATGRSFAARHAEAVFIAAPSPEVAAEGITETRRLAVEAGRLASDIKFFQGISFVVGSTEEEARRKEADLEEYISAEGMLAHMNFGTRPDGTAYPPETLLKDIDTETSKGILEWLRRSVTDREPTVADLADIVARRATRLVGTPEQIADGLQVWKDAGVDGINVVNWRLPGSYQEFIDHVMPVLRKRGLAQEEYTEGSLRKKLFGTDLINDRHPAARHRGAFKESR</sequence>
<name>A0A3N1CVV7_9ACTN</name>
<dbReference type="InterPro" id="IPR016215">
    <property type="entry name" value="NTA_MOA"/>
</dbReference>
<feature type="domain" description="Luciferase-like" evidence="7">
    <location>
        <begin position="16"/>
        <end position="387"/>
    </location>
</feature>
<dbReference type="OrthoDB" id="8320141at2"/>
<accession>A0A3N1CVV7</accession>
<dbReference type="NCBIfam" id="TIGR03860">
    <property type="entry name" value="FMN_nitrolo"/>
    <property type="match status" value="1"/>
</dbReference>
<dbReference type="PANTHER" id="PTHR30011:SF16">
    <property type="entry name" value="C2H2 FINGER DOMAIN TRANSCRIPTION FACTOR (EUROFUNG)-RELATED"/>
    <property type="match status" value="1"/>
</dbReference>
<protein>
    <submittedName>
        <fullName evidence="8">FMN-dependent oxidoreductase (Nitrilotriacetate monooxygenase family)</fullName>
    </submittedName>
</protein>
<feature type="binding site" evidence="6">
    <location>
        <position position="102"/>
    </location>
    <ligand>
        <name>FMN</name>
        <dbReference type="ChEBI" id="CHEBI:58210"/>
    </ligand>
</feature>
<evidence type="ECO:0000256" key="3">
    <source>
        <dbReference type="ARBA" id="ARBA00023002"/>
    </source>
</evidence>
<evidence type="ECO:0000256" key="2">
    <source>
        <dbReference type="ARBA" id="ARBA00022643"/>
    </source>
</evidence>
<dbReference type="SUPFAM" id="SSF51679">
    <property type="entry name" value="Bacterial luciferase-like"/>
    <property type="match status" value="1"/>
</dbReference>
<feature type="binding site" evidence="6">
    <location>
        <position position="228"/>
    </location>
    <ligand>
        <name>FMN</name>
        <dbReference type="ChEBI" id="CHEBI:58210"/>
    </ligand>
</feature>
<evidence type="ECO:0000256" key="4">
    <source>
        <dbReference type="ARBA" id="ARBA00023033"/>
    </source>
</evidence>
<dbReference type="InterPro" id="IPR011251">
    <property type="entry name" value="Luciferase-like_dom"/>
</dbReference>
<evidence type="ECO:0000256" key="6">
    <source>
        <dbReference type="PIRSR" id="PIRSR000337-1"/>
    </source>
</evidence>
<gene>
    <name evidence="8" type="ORF">EDD29_2949</name>
</gene>
<dbReference type="Proteomes" id="UP000272400">
    <property type="component" value="Unassembled WGS sequence"/>
</dbReference>
<dbReference type="InterPro" id="IPR036661">
    <property type="entry name" value="Luciferase-like_sf"/>
</dbReference>
<feature type="binding site" evidence="6">
    <location>
        <position position="152"/>
    </location>
    <ligand>
        <name>FMN</name>
        <dbReference type="ChEBI" id="CHEBI:58210"/>
    </ligand>
</feature>
<dbReference type="GO" id="GO:0016705">
    <property type="term" value="F:oxidoreductase activity, acting on paired donors, with incorporation or reduction of molecular oxygen"/>
    <property type="evidence" value="ECO:0007669"/>
    <property type="project" value="InterPro"/>
</dbReference>
<comment type="similarity">
    <text evidence="5">Belongs to the NtaA/SnaA/DszA monooxygenase family.</text>
</comment>
<comment type="caution">
    <text evidence="8">The sequence shown here is derived from an EMBL/GenBank/DDBJ whole genome shotgun (WGS) entry which is preliminary data.</text>
</comment>
<keyword evidence="4 8" id="KW-0503">Monooxygenase</keyword>
<evidence type="ECO:0000313" key="8">
    <source>
        <dbReference type="EMBL" id="ROO85406.1"/>
    </source>
</evidence>
<dbReference type="GO" id="GO:0004497">
    <property type="term" value="F:monooxygenase activity"/>
    <property type="evidence" value="ECO:0007669"/>
    <property type="project" value="UniProtKB-KW"/>
</dbReference>
<dbReference type="Gene3D" id="3.20.20.30">
    <property type="entry name" value="Luciferase-like domain"/>
    <property type="match status" value="1"/>
</dbReference>
<feature type="binding site" evidence="6">
    <location>
        <position position="56"/>
    </location>
    <ligand>
        <name>FMN</name>
        <dbReference type="ChEBI" id="CHEBI:58210"/>
    </ligand>
</feature>
<dbReference type="PANTHER" id="PTHR30011">
    <property type="entry name" value="ALKANESULFONATE MONOOXYGENASE-RELATED"/>
    <property type="match status" value="1"/>
</dbReference>
<keyword evidence="9" id="KW-1185">Reference proteome</keyword>
<feature type="binding site" evidence="6">
    <location>
        <position position="156"/>
    </location>
    <ligand>
        <name>FMN</name>
        <dbReference type="ChEBI" id="CHEBI:58210"/>
    </ligand>
</feature>
<evidence type="ECO:0000259" key="7">
    <source>
        <dbReference type="Pfam" id="PF00296"/>
    </source>
</evidence>
<dbReference type="AlphaFoldDB" id="A0A3N1CVV7"/>
<keyword evidence="2 6" id="KW-0288">FMN</keyword>
<keyword evidence="1 6" id="KW-0285">Flavoprotein</keyword>
<dbReference type="InterPro" id="IPR051260">
    <property type="entry name" value="Diverse_substr_monoxygenases"/>
</dbReference>
<dbReference type="PIRSF" id="PIRSF000337">
    <property type="entry name" value="NTA_MOA"/>
    <property type="match status" value="1"/>
</dbReference>
<organism evidence="8 9">
    <name type="scientific">Actinocorallia herbida</name>
    <dbReference type="NCBI Taxonomy" id="58109"/>
    <lineage>
        <taxon>Bacteria</taxon>
        <taxon>Bacillati</taxon>
        <taxon>Actinomycetota</taxon>
        <taxon>Actinomycetes</taxon>
        <taxon>Streptosporangiales</taxon>
        <taxon>Thermomonosporaceae</taxon>
        <taxon>Actinocorallia</taxon>
    </lineage>
</organism>
<evidence type="ECO:0000256" key="1">
    <source>
        <dbReference type="ARBA" id="ARBA00022630"/>
    </source>
</evidence>
<evidence type="ECO:0000313" key="9">
    <source>
        <dbReference type="Proteomes" id="UP000272400"/>
    </source>
</evidence>
<evidence type="ECO:0000256" key="5">
    <source>
        <dbReference type="ARBA" id="ARBA00033748"/>
    </source>
</evidence>
<dbReference type="EMBL" id="RJKE01000001">
    <property type="protein sequence ID" value="ROO85406.1"/>
    <property type="molecule type" value="Genomic_DNA"/>
</dbReference>
<proteinExistence type="inferred from homology"/>